<evidence type="ECO:0000256" key="2">
    <source>
        <dbReference type="ARBA" id="ARBA00023136"/>
    </source>
</evidence>
<comment type="function">
    <text evidence="4">Part of the outer membrane protein assembly complex, which is involved in assembly and insertion of beta-barrel proteins into the outer membrane.</text>
</comment>
<sequence length="269" mass="30582" precursor="true">MRSLASRPLLFAALAAAVFAPLAGCASNGKKKAGDQRYIARDVDTLYNLAYDRLDRRDYRVAAQLFDEVERQHPYSVWARRAELMSSYSYYLARSYNDSIKSSQRFLSIHPGNRDAAYAYYLIAVDYYEQINDVTRDQKITQQALDALGELIRRYPDTKYAADARLKVDLVNDHLAGKEMEIGRFYQRRGQWLAAIIRFRAVIDQYQTTTHVPEALERLVESNLALGLPEEAERSAAVLGANYPGSKWYGRAYSLMTRKAPKGVVRTAG</sequence>
<dbReference type="Gene3D" id="1.25.40.10">
    <property type="entry name" value="Tetratricopeptide repeat domain"/>
    <property type="match status" value="1"/>
</dbReference>
<evidence type="ECO:0000256" key="4">
    <source>
        <dbReference type="HAMAP-Rule" id="MF_00922"/>
    </source>
</evidence>
<dbReference type="InterPro" id="IPR017689">
    <property type="entry name" value="BamD"/>
</dbReference>
<dbReference type="NCBIfam" id="TIGR03302">
    <property type="entry name" value="OM_YfiO"/>
    <property type="match status" value="1"/>
</dbReference>
<reference evidence="6" key="1">
    <citation type="journal article" date="2022" name="Toxins">
        <title>Genomic Analysis of Sphingopyxis sp. USTB-05 for Biodegrading Cyanobacterial Hepatotoxins.</title>
        <authorList>
            <person name="Liu C."/>
            <person name="Xu Q."/>
            <person name="Zhao Z."/>
            <person name="Zhang H."/>
            <person name="Liu X."/>
            <person name="Yin C."/>
            <person name="Liu Y."/>
            <person name="Yan H."/>
        </authorList>
    </citation>
    <scope>NUCLEOTIDE SEQUENCE</scope>
    <source>
        <strain evidence="6">NBD5</strain>
    </source>
</reference>
<dbReference type="CDD" id="cd15830">
    <property type="entry name" value="BamD"/>
    <property type="match status" value="1"/>
</dbReference>
<accession>A0ABY4XA01</accession>
<feature type="signal peptide" evidence="4">
    <location>
        <begin position="1"/>
        <end position="23"/>
    </location>
</feature>
<comment type="subunit">
    <text evidence="4">Part of the Bam complex.</text>
</comment>
<keyword evidence="7" id="KW-1185">Reference proteome</keyword>
<comment type="subcellular location">
    <subcellularLocation>
        <location evidence="4">Cell outer membrane</location>
    </subcellularLocation>
</comment>
<comment type="similarity">
    <text evidence="4">Belongs to the BamD family.</text>
</comment>
<keyword evidence="1 4" id="KW-0732">Signal</keyword>
<evidence type="ECO:0000256" key="3">
    <source>
        <dbReference type="ARBA" id="ARBA00023237"/>
    </source>
</evidence>
<dbReference type="HAMAP" id="MF_00922">
    <property type="entry name" value="OM_assembly_BamD"/>
    <property type="match status" value="1"/>
</dbReference>
<evidence type="ECO:0000259" key="5">
    <source>
        <dbReference type="Pfam" id="PF13525"/>
    </source>
</evidence>
<dbReference type="RefSeq" id="WP_252167593.1">
    <property type="nucleotide sequence ID" value="NZ_CP084930.1"/>
</dbReference>
<evidence type="ECO:0000313" key="7">
    <source>
        <dbReference type="Proteomes" id="UP001056937"/>
    </source>
</evidence>
<keyword evidence="2 4" id="KW-0472">Membrane</keyword>
<evidence type="ECO:0000313" key="6">
    <source>
        <dbReference type="EMBL" id="USI73787.1"/>
    </source>
</evidence>
<dbReference type="Proteomes" id="UP001056937">
    <property type="component" value="Chromosome 1"/>
</dbReference>
<feature type="domain" description="Outer membrane lipoprotein BamD-like" evidence="5">
    <location>
        <begin position="43"/>
        <end position="235"/>
    </location>
</feature>
<dbReference type="SUPFAM" id="SSF48452">
    <property type="entry name" value="TPR-like"/>
    <property type="match status" value="1"/>
</dbReference>
<dbReference type="InterPro" id="IPR011990">
    <property type="entry name" value="TPR-like_helical_dom_sf"/>
</dbReference>
<dbReference type="Pfam" id="PF13525">
    <property type="entry name" value="YfiO"/>
    <property type="match status" value="1"/>
</dbReference>
<name>A0ABY4XA01_9SPHN</name>
<dbReference type="EMBL" id="CP084930">
    <property type="protein sequence ID" value="USI73787.1"/>
    <property type="molecule type" value="Genomic_DNA"/>
</dbReference>
<feature type="chain" id="PRO_5044903577" description="Outer membrane protein assembly factor BamD" evidence="4">
    <location>
        <begin position="24"/>
        <end position="269"/>
    </location>
</feature>
<evidence type="ECO:0000256" key="1">
    <source>
        <dbReference type="ARBA" id="ARBA00022729"/>
    </source>
</evidence>
<gene>
    <name evidence="4" type="primary">bamD</name>
    <name evidence="6" type="ORF">LHA26_04780</name>
</gene>
<keyword evidence="3 4" id="KW-0998">Cell outer membrane</keyword>
<organism evidence="6 7">
    <name type="scientific">Sphingomonas morindae</name>
    <dbReference type="NCBI Taxonomy" id="1541170"/>
    <lineage>
        <taxon>Bacteria</taxon>
        <taxon>Pseudomonadati</taxon>
        <taxon>Pseudomonadota</taxon>
        <taxon>Alphaproteobacteria</taxon>
        <taxon>Sphingomonadales</taxon>
        <taxon>Sphingomonadaceae</taxon>
        <taxon>Sphingomonas</taxon>
    </lineage>
</organism>
<proteinExistence type="inferred from homology"/>
<dbReference type="InterPro" id="IPR039565">
    <property type="entry name" value="BamD-like"/>
</dbReference>
<protein>
    <recommendedName>
        <fullName evidence="4">Outer membrane protein assembly factor BamD</fullName>
    </recommendedName>
</protein>